<dbReference type="RefSeq" id="WP_020516826.1">
    <property type="nucleotide sequence ID" value="NZ_JBIAZU010000005.1"/>
</dbReference>
<sequence length="222" mass="23552">MRLVRRRRRVLLIAAAAMLVALLVISAPWGWTEISAHGHVHAEADAPSADVAIVLGTEVTVDGTPSPRLAGRLETAAALVKAGKARVVLVSGDSNGGSGDEPTAMAAYLTRLGVDARRIVTDPYGLDTYDTCIRARDVYGVTRALVVTQSYHVSRAVTLCRHVGIDAEGVVSRCHCPTTLLVEKSVRDYFAGGKAAWDAIRNRPPAVLSPPDPAVQQALQNA</sequence>
<dbReference type="InterPro" id="IPR051599">
    <property type="entry name" value="Cell_Envelope_Assoc"/>
</dbReference>
<protein>
    <submittedName>
        <fullName evidence="2">Vancomycin high temperature exclusion protein</fullName>
    </submittedName>
</protein>
<gene>
    <name evidence="2" type="ORF">ACFY35_26420</name>
</gene>
<dbReference type="Proteomes" id="UP001602245">
    <property type="component" value="Unassembled WGS sequence"/>
</dbReference>
<reference evidence="2 3" key="1">
    <citation type="submission" date="2024-10" db="EMBL/GenBank/DDBJ databases">
        <title>The Natural Products Discovery Center: Release of the First 8490 Sequenced Strains for Exploring Actinobacteria Biosynthetic Diversity.</title>
        <authorList>
            <person name="Kalkreuter E."/>
            <person name="Kautsar S.A."/>
            <person name="Yang D."/>
            <person name="Bader C.D."/>
            <person name="Teijaro C.N."/>
            <person name="Fluegel L."/>
            <person name="Davis C.M."/>
            <person name="Simpson J.R."/>
            <person name="Lauterbach L."/>
            <person name="Steele A.D."/>
            <person name="Gui C."/>
            <person name="Meng S."/>
            <person name="Li G."/>
            <person name="Viehrig K."/>
            <person name="Ye F."/>
            <person name="Su P."/>
            <person name="Kiefer A.F."/>
            <person name="Nichols A."/>
            <person name="Cepeda A.J."/>
            <person name="Yan W."/>
            <person name="Fan B."/>
            <person name="Jiang Y."/>
            <person name="Adhikari A."/>
            <person name="Zheng C.-J."/>
            <person name="Schuster L."/>
            <person name="Cowan T.M."/>
            <person name="Smanski M.J."/>
            <person name="Chevrette M.G."/>
            <person name="De Carvalho L.P.S."/>
            <person name="Shen B."/>
        </authorList>
    </citation>
    <scope>NUCLEOTIDE SEQUENCE [LARGE SCALE GENOMIC DNA]</scope>
    <source>
        <strain evidence="2 3">NPDC000087</strain>
    </source>
</reference>
<feature type="domain" description="DUF218" evidence="1">
    <location>
        <begin position="50"/>
        <end position="170"/>
    </location>
</feature>
<dbReference type="EMBL" id="JBIAZU010000005">
    <property type="protein sequence ID" value="MFF5292994.1"/>
    <property type="molecule type" value="Genomic_DNA"/>
</dbReference>
<dbReference type="PANTHER" id="PTHR30336">
    <property type="entry name" value="INNER MEMBRANE PROTEIN, PROBABLE PERMEASE"/>
    <property type="match status" value="1"/>
</dbReference>
<comment type="caution">
    <text evidence="2">The sequence shown here is derived from an EMBL/GenBank/DDBJ whole genome shotgun (WGS) entry which is preliminary data.</text>
</comment>
<proteinExistence type="predicted"/>
<dbReference type="InterPro" id="IPR003848">
    <property type="entry name" value="DUF218"/>
</dbReference>
<dbReference type="Pfam" id="PF02698">
    <property type="entry name" value="DUF218"/>
    <property type="match status" value="1"/>
</dbReference>
<keyword evidence="3" id="KW-1185">Reference proteome</keyword>
<dbReference type="PANTHER" id="PTHR30336:SF6">
    <property type="entry name" value="INTEGRAL MEMBRANE PROTEIN"/>
    <property type="match status" value="1"/>
</dbReference>
<evidence type="ECO:0000313" key="3">
    <source>
        <dbReference type="Proteomes" id="UP001602245"/>
    </source>
</evidence>
<evidence type="ECO:0000313" key="2">
    <source>
        <dbReference type="EMBL" id="MFF5292994.1"/>
    </source>
</evidence>
<evidence type="ECO:0000259" key="1">
    <source>
        <dbReference type="Pfam" id="PF02698"/>
    </source>
</evidence>
<accession>A0ABW6WK22</accession>
<organism evidence="2 3">
    <name type="scientific">Paractinoplanes globisporus</name>
    <dbReference type="NCBI Taxonomy" id="113565"/>
    <lineage>
        <taxon>Bacteria</taxon>
        <taxon>Bacillati</taxon>
        <taxon>Actinomycetota</taxon>
        <taxon>Actinomycetes</taxon>
        <taxon>Micromonosporales</taxon>
        <taxon>Micromonosporaceae</taxon>
        <taxon>Paractinoplanes</taxon>
    </lineage>
</organism>
<name>A0ABW6WK22_9ACTN</name>
<dbReference type="CDD" id="cd06259">
    <property type="entry name" value="YdcF-like"/>
    <property type="match status" value="1"/>
</dbReference>